<dbReference type="GO" id="GO:0006310">
    <property type="term" value="P:DNA recombination"/>
    <property type="evidence" value="ECO:0007669"/>
    <property type="project" value="UniProtKB-KW"/>
</dbReference>
<evidence type="ECO:0000313" key="7">
    <source>
        <dbReference type="Proteomes" id="UP000194450"/>
    </source>
</evidence>
<accession>A0A1Y6FZD1</accession>
<dbReference type="OrthoDB" id="5290530at2"/>
<comment type="similarity">
    <text evidence="2">Belongs to the RdgC family.</text>
</comment>
<dbReference type="PANTHER" id="PTHR38103">
    <property type="entry name" value="RECOMBINATION-ASSOCIATED PROTEIN RDGC"/>
    <property type="match status" value="1"/>
</dbReference>
<dbReference type="AlphaFoldDB" id="A0A1Y6FZD1"/>
<keyword evidence="4" id="KW-0963">Cytoplasm</keyword>
<organism evidence="6 7">
    <name type="scientific">Pseudidiomarina planktonica</name>
    <dbReference type="NCBI Taxonomy" id="1323738"/>
    <lineage>
        <taxon>Bacteria</taxon>
        <taxon>Pseudomonadati</taxon>
        <taxon>Pseudomonadota</taxon>
        <taxon>Gammaproteobacteria</taxon>
        <taxon>Alteromonadales</taxon>
        <taxon>Idiomarinaceae</taxon>
        <taxon>Pseudidiomarina</taxon>
    </lineage>
</organism>
<dbReference type="GO" id="GO:0043590">
    <property type="term" value="C:bacterial nucleoid"/>
    <property type="evidence" value="ECO:0007669"/>
    <property type="project" value="TreeGrafter"/>
</dbReference>
<gene>
    <name evidence="6" type="ORF">SAMN06297229_2195</name>
</gene>
<dbReference type="Pfam" id="PF04381">
    <property type="entry name" value="RdgC"/>
    <property type="match status" value="1"/>
</dbReference>
<proteinExistence type="inferred from homology"/>
<evidence type="ECO:0000256" key="1">
    <source>
        <dbReference type="ARBA" id="ARBA00004453"/>
    </source>
</evidence>
<sequence>MWFRNLRFYTFSDRFELPENFEQLLAEHPFHACSRQELASYGWYSPFGGDHEVLTHRVGNNVLLCARKEEKVLPASAVNAQLEDKVATISAAEGRPVNRKEKQTLKEDLIHGMLPQAFSKYQLTWGYISLDQQMIAIDASSANRAEEMLALLRGSLSSLPVKPLLSEQPAEVILTQWLKEQALPEDFAFGDEAELRDPAADGAILRCRQQELTTPEMLGHLEHDKQVTKLGLEWQERLTFVLESDLALKRLKLTDVAENDRDDLVDPTPEQRIDSDFALLSSEVNALFPALQKAFNN</sequence>
<keyword evidence="5" id="KW-0233">DNA recombination</keyword>
<keyword evidence="7" id="KW-1185">Reference proteome</keyword>
<evidence type="ECO:0000313" key="6">
    <source>
        <dbReference type="EMBL" id="SMQ80435.1"/>
    </source>
</evidence>
<dbReference type="GO" id="GO:0003690">
    <property type="term" value="F:double-stranded DNA binding"/>
    <property type="evidence" value="ECO:0007669"/>
    <property type="project" value="TreeGrafter"/>
</dbReference>
<dbReference type="NCBIfam" id="NF001464">
    <property type="entry name" value="PRK00321.1-5"/>
    <property type="match status" value="1"/>
</dbReference>
<dbReference type="PANTHER" id="PTHR38103:SF1">
    <property type="entry name" value="RECOMBINATION-ASSOCIATED PROTEIN RDGC"/>
    <property type="match status" value="1"/>
</dbReference>
<dbReference type="InterPro" id="IPR007476">
    <property type="entry name" value="RdgC"/>
</dbReference>
<dbReference type="GO" id="GO:0000018">
    <property type="term" value="P:regulation of DNA recombination"/>
    <property type="evidence" value="ECO:0007669"/>
    <property type="project" value="TreeGrafter"/>
</dbReference>
<name>A0A1Y6FZD1_9GAMM</name>
<protein>
    <recommendedName>
        <fullName evidence="3">Recombination-associated protein RdgC</fullName>
    </recommendedName>
</protein>
<dbReference type="RefSeq" id="WP_086435327.1">
    <property type="nucleotide sequence ID" value="NZ_FXWH01000003.1"/>
</dbReference>
<dbReference type="Proteomes" id="UP000194450">
    <property type="component" value="Unassembled WGS sequence"/>
</dbReference>
<evidence type="ECO:0000256" key="5">
    <source>
        <dbReference type="ARBA" id="ARBA00023172"/>
    </source>
</evidence>
<dbReference type="NCBIfam" id="NF001462">
    <property type="entry name" value="PRK00321.1-3"/>
    <property type="match status" value="1"/>
</dbReference>
<comment type="subcellular location">
    <subcellularLocation>
        <location evidence="1">Cytoplasm</location>
        <location evidence="1">Nucleoid</location>
    </subcellularLocation>
</comment>
<dbReference type="EMBL" id="FXWH01000003">
    <property type="protein sequence ID" value="SMQ80435.1"/>
    <property type="molecule type" value="Genomic_DNA"/>
</dbReference>
<evidence type="ECO:0000256" key="3">
    <source>
        <dbReference type="ARBA" id="ARBA00022296"/>
    </source>
</evidence>
<evidence type="ECO:0000256" key="2">
    <source>
        <dbReference type="ARBA" id="ARBA00008657"/>
    </source>
</evidence>
<evidence type="ECO:0000256" key="4">
    <source>
        <dbReference type="ARBA" id="ARBA00022490"/>
    </source>
</evidence>
<reference evidence="7" key="1">
    <citation type="submission" date="2017-04" db="EMBL/GenBank/DDBJ databases">
        <authorList>
            <person name="Varghese N."/>
            <person name="Submissions S."/>
        </authorList>
    </citation>
    <scope>NUCLEOTIDE SEQUENCE [LARGE SCALE GENOMIC DNA]</scope>
</reference>